<accession>A0ABT7RSW2</accession>
<organism evidence="2 3">
    <name type="scientific">Rhodococcus indonesiensis</name>
    <dbReference type="NCBI Taxonomy" id="3055869"/>
    <lineage>
        <taxon>Bacteria</taxon>
        <taxon>Bacillati</taxon>
        <taxon>Actinomycetota</taxon>
        <taxon>Actinomycetes</taxon>
        <taxon>Mycobacteriales</taxon>
        <taxon>Nocardiaceae</taxon>
        <taxon>Rhodococcus</taxon>
    </lineage>
</organism>
<dbReference type="RefSeq" id="WP_289381080.1">
    <property type="nucleotide sequence ID" value="NZ_JAUBOF010000100.1"/>
</dbReference>
<evidence type="ECO:0000313" key="3">
    <source>
        <dbReference type="Proteomes" id="UP001233164"/>
    </source>
</evidence>
<sequence length="141" mass="15464">MTNPNKIKGDRAERAVRAHLRGNGFPHAERTRAGYERDGGDLHLAPVLGAGPGVIAQVKDCGQSRWAEWLTQTEEQLVAARAEHAVLIVKRRGIGDPGRWLAVMPLHRMLELLRHAGYGPRSTEETTGNEATYGQATPPSR</sequence>
<proteinExistence type="predicted"/>
<comment type="caution">
    <text evidence="2">The sequence shown here is derived from an EMBL/GenBank/DDBJ whole genome shotgun (WGS) entry which is preliminary data.</text>
</comment>
<dbReference type="EMBL" id="JAUBOF010000100">
    <property type="protein sequence ID" value="MDM7490730.1"/>
    <property type="molecule type" value="Genomic_DNA"/>
</dbReference>
<protein>
    <recommendedName>
        <fullName evidence="4">Holliday junction resolvase</fullName>
    </recommendedName>
</protein>
<feature type="compositionally biased region" description="Polar residues" evidence="1">
    <location>
        <begin position="125"/>
        <end position="141"/>
    </location>
</feature>
<gene>
    <name evidence="2" type="ORF">QT969_20800</name>
</gene>
<evidence type="ECO:0000256" key="1">
    <source>
        <dbReference type="SAM" id="MobiDB-lite"/>
    </source>
</evidence>
<name>A0ABT7RSW2_9NOCA</name>
<reference evidence="2 3" key="1">
    <citation type="submission" date="2023-06" db="EMBL/GenBank/DDBJ databases">
        <title>Rhodococcus indonesiensis sp. nov a new member of the Rhodococcus ruber lineage isolated from a sediment of neutral hot spring.</title>
        <authorList>
            <person name="Kusuma A.B."/>
            <person name="Fenylestari G."/>
            <person name="Ammar F."/>
            <person name="Nouioui I."/>
            <person name="Goodfellow M."/>
        </authorList>
    </citation>
    <scope>NUCLEOTIDE SEQUENCE [LARGE SCALE GENOMIC DNA]</scope>
    <source>
        <strain evidence="2 3">CSLK01-03</strain>
    </source>
</reference>
<keyword evidence="3" id="KW-1185">Reference proteome</keyword>
<feature type="region of interest" description="Disordered" evidence="1">
    <location>
        <begin position="119"/>
        <end position="141"/>
    </location>
</feature>
<evidence type="ECO:0008006" key="4">
    <source>
        <dbReference type="Google" id="ProtNLM"/>
    </source>
</evidence>
<evidence type="ECO:0000313" key="2">
    <source>
        <dbReference type="EMBL" id="MDM7490730.1"/>
    </source>
</evidence>
<dbReference type="Proteomes" id="UP001233164">
    <property type="component" value="Unassembled WGS sequence"/>
</dbReference>